<dbReference type="PANTHER" id="PTHR23065">
    <property type="entry name" value="PROLINE-SERINE-THREONINE PHOSPHATASE INTERACTING PROTEIN 1"/>
    <property type="match status" value="1"/>
</dbReference>
<dbReference type="PROSITE" id="PS51741">
    <property type="entry name" value="F_BAR"/>
    <property type="match status" value="1"/>
</dbReference>
<accession>A0A814ARP9</accession>
<dbReference type="InterPro" id="IPR001060">
    <property type="entry name" value="FCH_dom"/>
</dbReference>
<dbReference type="GO" id="GO:0097320">
    <property type="term" value="P:plasma membrane tubulation"/>
    <property type="evidence" value="ECO:0007669"/>
    <property type="project" value="TreeGrafter"/>
</dbReference>
<keyword evidence="1" id="KW-0175">Coiled coil</keyword>
<dbReference type="GO" id="GO:0030100">
    <property type="term" value="P:regulation of endocytosis"/>
    <property type="evidence" value="ECO:0007669"/>
    <property type="project" value="TreeGrafter"/>
</dbReference>
<evidence type="ECO:0000313" key="3">
    <source>
        <dbReference type="EMBL" id="CAF0918805.1"/>
    </source>
</evidence>
<reference evidence="3" key="1">
    <citation type="submission" date="2021-02" db="EMBL/GenBank/DDBJ databases">
        <authorList>
            <person name="Nowell W R."/>
        </authorList>
    </citation>
    <scope>NUCLEOTIDE SEQUENCE</scope>
</reference>
<dbReference type="EMBL" id="CAJNOE010000105">
    <property type="protein sequence ID" value="CAF0918805.1"/>
    <property type="molecule type" value="Genomic_DNA"/>
</dbReference>
<protein>
    <recommendedName>
        <fullName evidence="2">F-BAR domain-containing protein</fullName>
    </recommendedName>
</protein>
<dbReference type="PANTHER" id="PTHR23065:SF11">
    <property type="entry name" value="SYNDAPIN, ISOFORM C"/>
    <property type="match status" value="1"/>
</dbReference>
<name>A0A814ARP9_9BILA</name>
<dbReference type="InterPro" id="IPR031160">
    <property type="entry name" value="F_BAR_dom"/>
</dbReference>
<dbReference type="FunFam" id="1.20.1270.60:FF:000205">
    <property type="entry name" value="Protein kinase C and casein kinase substrate in neurons protein 1"/>
    <property type="match status" value="1"/>
</dbReference>
<evidence type="ECO:0000313" key="5">
    <source>
        <dbReference type="Proteomes" id="UP000663860"/>
    </source>
</evidence>
<dbReference type="Proteomes" id="UP000663868">
    <property type="component" value="Unassembled WGS sequence"/>
</dbReference>
<organism evidence="3 5">
    <name type="scientific">Adineta steineri</name>
    <dbReference type="NCBI Taxonomy" id="433720"/>
    <lineage>
        <taxon>Eukaryota</taxon>
        <taxon>Metazoa</taxon>
        <taxon>Spiralia</taxon>
        <taxon>Gnathifera</taxon>
        <taxon>Rotifera</taxon>
        <taxon>Eurotatoria</taxon>
        <taxon>Bdelloidea</taxon>
        <taxon>Adinetida</taxon>
        <taxon>Adinetidae</taxon>
        <taxon>Adineta</taxon>
    </lineage>
</organism>
<dbReference type="Gene3D" id="1.20.1270.60">
    <property type="entry name" value="Arfaptin homology (AH) domain/BAR domain"/>
    <property type="match status" value="1"/>
</dbReference>
<dbReference type="GO" id="GO:0005768">
    <property type="term" value="C:endosome"/>
    <property type="evidence" value="ECO:0007669"/>
    <property type="project" value="TreeGrafter"/>
</dbReference>
<dbReference type="GO" id="GO:0007010">
    <property type="term" value="P:cytoskeleton organization"/>
    <property type="evidence" value="ECO:0007669"/>
    <property type="project" value="TreeGrafter"/>
</dbReference>
<dbReference type="Pfam" id="PF00611">
    <property type="entry name" value="FCH"/>
    <property type="match status" value="1"/>
</dbReference>
<dbReference type="GO" id="GO:0005886">
    <property type="term" value="C:plasma membrane"/>
    <property type="evidence" value="ECO:0007669"/>
    <property type="project" value="TreeGrafter"/>
</dbReference>
<dbReference type="EMBL" id="CAJOBB010000191">
    <property type="protein sequence ID" value="CAF3603568.1"/>
    <property type="molecule type" value="Genomic_DNA"/>
</dbReference>
<comment type="caution">
    <text evidence="3">The sequence shown here is derived from an EMBL/GenBank/DDBJ whole genome shotgun (WGS) entry which is preliminary data.</text>
</comment>
<gene>
    <name evidence="3" type="ORF">IZO911_LOCUS13194</name>
    <name evidence="4" type="ORF">KXQ929_LOCUS5264</name>
</gene>
<dbReference type="GO" id="GO:0005543">
    <property type="term" value="F:phospholipid binding"/>
    <property type="evidence" value="ECO:0007669"/>
    <property type="project" value="TreeGrafter"/>
</dbReference>
<evidence type="ECO:0000256" key="1">
    <source>
        <dbReference type="PROSITE-ProRule" id="PRU01077"/>
    </source>
</evidence>
<proteinExistence type="predicted"/>
<dbReference type="Proteomes" id="UP000663860">
    <property type="component" value="Unassembled WGS sequence"/>
</dbReference>
<dbReference type="SUPFAM" id="SSF103657">
    <property type="entry name" value="BAR/IMD domain-like"/>
    <property type="match status" value="1"/>
</dbReference>
<dbReference type="SMART" id="SM00055">
    <property type="entry name" value="FCH"/>
    <property type="match status" value="1"/>
</dbReference>
<dbReference type="AlphaFoldDB" id="A0A814ARP9"/>
<evidence type="ECO:0000313" key="4">
    <source>
        <dbReference type="EMBL" id="CAF3603568.1"/>
    </source>
</evidence>
<sequence length="340" mass="39907">MSLFNRKYIAPPSSPIISNTTRIRSASLATNSAYGRGFFEPGAYSIVLKRCENGHDLAQQLADMFDERAQIELAYANQLRHWSYKWRNELSKSQEYGTNKKVWDQLATTGEPMAYVHSTLSASLSESLIPNLRQWRKEHYERYLLHYKKTKEFERDFLDAQKSWNKLLDKISECKSMYYSACKASKLASEAENKSIYYLACKSSKLVDDAESKSSGEQRKKLADKADVARREIIFTRTKYQQAINDAREQRPNYELTMKTIFERTQAFEKRRLDFFKETYDQYAKILEIATIDNSILKTMNANFKASLLVHDSLQDLIWWDQNYGTQTNSRWPEYEEYID</sequence>
<dbReference type="InterPro" id="IPR027267">
    <property type="entry name" value="AH/BAR_dom_sf"/>
</dbReference>
<evidence type="ECO:0000259" key="2">
    <source>
        <dbReference type="PROSITE" id="PS51741"/>
    </source>
</evidence>
<feature type="domain" description="F-BAR" evidence="2">
    <location>
        <begin position="32"/>
        <end position="316"/>
    </location>
</feature>